<feature type="compositionally biased region" description="Polar residues" evidence="2">
    <location>
        <begin position="838"/>
        <end position="849"/>
    </location>
</feature>
<accession>A0ABQ5B502</accession>
<feature type="region of interest" description="Disordered" evidence="2">
    <location>
        <begin position="838"/>
        <end position="860"/>
    </location>
</feature>
<reference evidence="3" key="2">
    <citation type="submission" date="2022-01" db="EMBL/GenBank/DDBJ databases">
        <authorList>
            <person name="Yamashiro T."/>
            <person name="Shiraishi A."/>
            <person name="Satake H."/>
            <person name="Nakayama K."/>
        </authorList>
    </citation>
    <scope>NUCLEOTIDE SEQUENCE</scope>
</reference>
<dbReference type="Proteomes" id="UP001151760">
    <property type="component" value="Unassembled WGS sequence"/>
</dbReference>
<dbReference type="EMBL" id="BQNB010012919">
    <property type="protein sequence ID" value="GJT09593.1"/>
    <property type="molecule type" value="Genomic_DNA"/>
</dbReference>
<evidence type="ECO:0000256" key="1">
    <source>
        <dbReference type="SAM" id="Coils"/>
    </source>
</evidence>
<name>A0ABQ5B502_9ASTR</name>
<feature type="region of interest" description="Disordered" evidence="2">
    <location>
        <begin position="190"/>
        <end position="209"/>
    </location>
</feature>
<gene>
    <name evidence="3" type="ORF">Tco_0856635</name>
</gene>
<evidence type="ECO:0008006" key="5">
    <source>
        <dbReference type="Google" id="ProtNLM"/>
    </source>
</evidence>
<evidence type="ECO:0000313" key="4">
    <source>
        <dbReference type="Proteomes" id="UP001151760"/>
    </source>
</evidence>
<feature type="coiled-coil region" evidence="1">
    <location>
        <begin position="458"/>
        <end position="485"/>
    </location>
</feature>
<comment type="caution">
    <text evidence="3">The sequence shown here is derived from an EMBL/GenBank/DDBJ whole genome shotgun (WGS) entry which is preliminary data.</text>
</comment>
<evidence type="ECO:0000256" key="2">
    <source>
        <dbReference type="SAM" id="MobiDB-lite"/>
    </source>
</evidence>
<protein>
    <recommendedName>
        <fullName evidence="5">CCHC-type domain-containing protein</fullName>
    </recommendedName>
</protein>
<evidence type="ECO:0000313" key="3">
    <source>
        <dbReference type="EMBL" id="GJT09593.1"/>
    </source>
</evidence>
<proteinExistence type="predicted"/>
<keyword evidence="1" id="KW-0175">Coiled coil</keyword>
<feature type="compositionally biased region" description="Basic and acidic residues" evidence="2">
    <location>
        <begin position="850"/>
        <end position="860"/>
    </location>
</feature>
<sequence length="1165" mass="132203">MLVKLQECWWKINAHEVTPFTHLESYGQRPYVNFKTKKAHEPYLDINRIFGRNYDTSNADNTQDNQGIIKVSGVLLVGLKSSLMVLVFTIKACLIDVNAAQSKLVLLENFNENYSKCLRLLLKFNSIKDAKLLLEAVKKRFGGNAATKKTQKNLLKQYGIKAELETMSIDDLYNNLKVYEPEVKGMSSSSSSTQNMAFMSSSNNNTSSSNEVVNVAHGVTTASTQVNTAYSTNIDNLSDAVIYSFFASQPNSPQLTHEDLKQIHPNDIEEMDLRWQMAMLTMRARRFLKNIGRKLTVNGNETISFDKSKVECYNCHKSRYFARECRAPRNKDNKNKESSRRSVPVKTSTFTALVSCDGLGGYDWSNQAKEGSNYALMAYSSSSSDSKVSNDSNCSKCCMETVKLLKSQNDQLLRDLEKSSIMVLSYKTGLESVEEKLEFYKKNESVYIEKINGLKWDIQVGEITIRELRKKLEKIQKEKDNIYSRTVKAMSSEEPKVVRKNDDAPIIEEWVSDSEEENVSQTKTEKKIVKPSIAKIEFSTVKAKTINGVVPFHALVDGKKIIVTESTARRDLQLEDIKCIDCLPNSTIFEELTRMGMRFVPIRRLGGRLAEGYHYCFYIRPIISRAGMVTKKLGDTIAQTRFKNVSKHSNDSLLVRGNILRSDEDSLKLKELMELCWGLRSLKEKGSEYGLKRLHKVGMSRRVESSGDEEDLGEDASKQRRRINVIDTDEDITLVNVQDDADNEIFDVDTLTGDEVFTEQEVAAKGVNLTVDEVTLAQALAALKSVKPKVKGDVIKEPSVPVSAASASIKVSAATTTTATIPTPRKGIVITELGTPTITRSSQQPSQAEVQDKGKGKMIEPEPRKEFPELKKKILMWKPYCWVDIQAKADVDYQLRKKKNHFAAKRVEEKRNKPPTKTQQKKTMITYLKNMEDQREQEKEFGTREYKKQKVDKDKDTTELQSLMEVIADEEEVAIDVVPLATKFPKIVGWKIHKEGKKSYYQIMKADGNLQSGMIYMLVEKRYPLTPPTITDMLKKKLQGRIVRIKSLLDVVSITAALIDVNAWNVSSKSLRNKRKHMELEPEIKIPGLKCNRALPENVLFVNNMVIEEPEYGIFFTDEFAASMVKSPENARFSLKLKKRIVEHPDQEKLKSKKVKLEALGYEMN</sequence>
<reference evidence="3" key="1">
    <citation type="journal article" date="2022" name="Int. J. Mol. Sci.">
        <title>Draft Genome of Tanacetum Coccineum: Genomic Comparison of Closely Related Tanacetum-Family Plants.</title>
        <authorList>
            <person name="Yamashiro T."/>
            <person name="Shiraishi A."/>
            <person name="Nakayama K."/>
            <person name="Satake H."/>
        </authorList>
    </citation>
    <scope>NUCLEOTIDE SEQUENCE</scope>
</reference>
<keyword evidence="4" id="KW-1185">Reference proteome</keyword>
<organism evidence="3 4">
    <name type="scientific">Tanacetum coccineum</name>
    <dbReference type="NCBI Taxonomy" id="301880"/>
    <lineage>
        <taxon>Eukaryota</taxon>
        <taxon>Viridiplantae</taxon>
        <taxon>Streptophyta</taxon>
        <taxon>Embryophyta</taxon>
        <taxon>Tracheophyta</taxon>
        <taxon>Spermatophyta</taxon>
        <taxon>Magnoliopsida</taxon>
        <taxon>eudicotyledons</taxon>
        <taxon>Gunneridae</taxon>
        <taxon>Pentapetalae</taxon>
        <taxon>asterids</taxon>
        <taxon>campanulids</taxon>
        <taxon>Asterales</taxon>
        <taxon>Asteraceae</taxon>
        <taxon>Asteroideae</taxon>
        <taxon>Anthemideae</taxon>
        <taxon>Anthemidinae</taxon>
        <taxon>Tanacetum</taxon>
    </lineage>
</organism>